<evidence type="ECO:0008006" key="3">
    <source>
        <dbReference type="Google" id="ProtNLM"/>
    </source>
</evidence>
<protein>
    <recommendedName>
        <fullName evidence="3">Transposase</fullName>
    </recommendedName>
</protein>
<dbReference type="Proteomes" id="UP001497602">
    <property type="component" value="Unassembled WGS sequence"/>
</dbReference>
<dbReference type="EMBL" id="CAXJRC010000045">
    <property type="protein sequence ID" value="CAL2108526.1"/>
    <property type="molecule type" value="Genomic_DNA"/>
</dbReference>
<comment type="caution">
    <text evidence="1">The sequence shown here is derived from an EMBL/GenBank/DDBJ whole genome shotgun (WGS) entry which is preliminary data.</text>
</comment>
<evidence type="ECO:0000313" key="1">
    <source>
        <dbReference type="EMBL" id="CAL2108526.1"/>
    </source>
</evidence>
<dbReference type="RefSeq" id="WP_348707203.1">
    <property type="nucleotide sequence ID" value="NZ_CAXIYA010000040.1"/>
</dbReference>
<organism evidence="1 2">
    <name type="scientific">Tenacibaculum vairaonense</name>
    <dbReference type="NCBI Taxonomy" id="3137860"/>
    <lineage>
        <taxon>Bacteria</taxon>
        <taxon>Pseudomonadati</taxon>
        <taxon>Bacteroidota</taxon>
        <taxon>Flavobacteriia</taxon>
        <taxon>Flavobacteriales</taxon>
        <taxon>Flavobacteriaceae</taxon>
        <taxon>Tenacibaculum</taxon>
    </lineage>
</organism>
<accession>A0ABP1FFG3</accession>
<proteinExistence type="predicted"/>
<keyword evidence="2" id="KW-1185">Reference proteome</keyword>
<sequence>MAKLSQIGELVGLIISLPFKISNGQRRRTYKQIKKQLTVLSLF</sequence>
<reference evidence="1 2" key="1">
    <citation type="submission" date="2024-05" db="EMBL/GenBank/DDBJ databases">
        <authorList>
            <person name="Duchaud E."/>
        </authorList>
    </citation>
    <scope>NUCLEOTIDE SEQUENCE [LARGE SCALE GENOMIC DNA]</scope>
    <source>
        <strain evidence="1">Ena-SAMPLE-TAB-13-05-2024-13:56:06:370-140305</strain>
    </source>
</reference>
<gene>
    <name evidence="1" type="ORF">T190115A13A_80101</name>
</gene>
<name>A0ABP1FFG3_9FLAO</name>
<evidence type="ECO:0000313" key="2">
    <source>
        <dbReference type="Proteomes" id="UP001497602"/>
    </source>
</evidence>